<protein>
    <submittedName>
        <fullName evidence="3">Immunoglobulin-blocking virulence protein</fullName>
    </submittedName>
</protein>
<dbReference type="EMBL" id="JAZDWZ010000003">
    <property type="protein sequence ID" value="MEE3928174.1"/>
    <property type="molecule type" value="Genomic_DNA"/>
</dbReference>
<dbReference type="InterPro" id="IPR030941">
    <property type="entry name" value="Predic_Ig_block"/>
</dbReference>
<proteinExistence type="predicted"/>
<reference evidence="3" key="1">
    <citation type="submission" date="2024-01" db="EMBL/GenBank/DDBJ databases">
        <title>Genome sequence of Mycoplasma ciconiae type strain DSM 25251.</title>
        <authorList>
            <person name="Spergser J."/>
        </authorList>
    </citation>
    <scope>NUCLEOTIDE SEQUENCE [LARGE SCALE GENOMIC DNA]</scope>
    <source>
        <strain evidence="3">DSM 25251</strain>
    </source>
</reference>
<evidence type="ECO:0000313" key="4">
    <source>
        <dbReference type="Proteomes" id="UP001344817"/>
    </source>
</evidence>
<name>A0ABU7MKY0_9BACT</name>
<gene>
    <name evidence="3" type="ORF">V2E24_01100</name>
</gene>
<evidence type="ECO:0000259" key="1">
    <source>
        <dbReference type="Pfam" id="PF26360"/>
    </source>
</evidence>
<dbReference type="Pfam" id="PF26360">
    <property type="entry name" value="MIB_M1"/>
    <property type="match status" value="1"/>
</dbReference>
<dbReference type="NCBIfam" id="TIGR04526">
    <property type="entry name" value="predic_Ig_block"/>
    <property type="match status" value="1"/>
</dbReference>
<feature type="domain" description="Mycoplasma immunoglobulin binding protein M2" evidence="2">
    <location>
        <begin position="843"/>
        <end position="997"/>
    </location>
</feature>
<evidence type="ECO:0000259" key="2">
    <source>
        <dbReference type="Pfam" id="PF26364"/>
    </source>
</evidence>
<organism evidence="3 4">
    <name type="scientific">Mycoplasmopsis ciconiae</name>
    <dbReference type="NCBI Taxonomy" id="561067"/>
    <lineage>
        <taxon>Bacteria</taxon>
        <taxon>Bacillati</taxon>
        <taxon>Mycoplasmatota</taxon>
        <taxon>Mycoplasmoidales</taxon>
        <taxon>Metamycoplasmataceae</taxon>
        <taxon>Mycoplasmopsis</taxon>
    </lineage>
</organism>
<dbReference type="InterPro" id="IPR030942">
    <property type="entry name" value="Mycoplas_M_dom"/>
</dbReference>
<dbReference type="NCBIfam" id="TIGR04524">
    <property type="entry name" value="mycoplas_M_dom"/>
    <property type="match status" value="1"/>
</dbReference>
<feature type="domain" description="IgG-blocking virulence" evidence="1">
    <location>
        <begin position="637"/>
        <end position="833"/>
    </location>
</feature>
<dbReference type="InterPro" id="IPR058860">
    <property type="entry name" value="MIB_M2"/>
</dbReference>
<dbReference type="RefSeq" id="WP_330500588.1">
    <property type="nucleotide sequence ID" value="NZ_JAZDWZ010000003.1"/>
</dbReference>
<sequence length="1030" mass="116345">MTKAKAKKLLIAASMIGGVVVGSLSVSAIIISSTSQDTTSAKLIINDSNDKNILRSEEIVYNDKNNSILDRNVEVVTKEKEEDKITTINFVLKGEIVGVKTFANLQTTEDIVLSDYLPTGFKLAKEENKIVLNEVNNVEVIQEDVKFTTVFDFVYNNTTIKEITIQTINDEAIDVQKILPAELQAEYRIKFEEGFNLQIGATNKIPLEKITKKFVTKIIYKTAQKTLLEKDFTTYDDQKVNWESAIPQGYELANKEQEVVINKNQTNEILLVEIKKEEVEEEIKEEVVVPKVEEVVMVETTLKFRNFGKFFEEIKISTPQDSTINAAQYLPQGYSFVKQNTDKSGGIIIVDVKKETKEYTTTLRFINNGQVVHTKSNIKTYGDNPIQVNLYLPEGYELVNKNQTAVLGQINDIPVNLIEKKAVEENPKEETTPAVVIKPKEVVEEEIKVVTPPSTTVTEDTKPQAPKEEKNPIEIDKSFEVLKETEAIRKKEGNFNTTLDNQPDIDVKLEPTKPTSSADKEEIIRKAQESVQRIKRIADKYSKASSLTDADWKEIHDALGVTSQWEDNFNWFKNNLYDLSPGRDNFTHFKLSLDWVNREFQQYKNKGMIPVLNWQGGGIIYAFDYVNEKDNPVLNSYIKLNESRTFGSSNKYPHRDPSSVANGDYPGWSKTAVTNEYSQFGASVNDGVEIFKYTINPDNNTPGNREPKVIAVLDATNKNGYAKFLDILKKADQAGKRIDGIVIKRIGELNESQSFRDTLKDMPESIKKVSLFFTGKDTSSVYALKDKKIDEVEIFTSGSFTKTYDKYWGIDPISFKNTKVISFDWNAHQDYGTNVNVSQSIVFNTLRFQSSSISEINEGLYMTFVSRRGERIFQGIMPGSYPTILDFSKTSLQSMKGLDLHGYAFYEVVFNLTSNTFTVDLTTLSQQNWKNLLVKGPKRPEINFTGKQIQNLHLKGSTISNNYGQDLYGLMEGLRNYSLNVYVDSEAMKNAILSTSAWRSFGSNKRIFVGNPPVNSNGASSSFNAGGFDD</sequence>
<dbReference type="Pfam" id="PF26364">
    <property type="entry name" value="MIB_M2"/>
    <property type="match status" value="1"/>
</dbReference>
<dbReference type="Proteomes" id="UP001344817">
    <property type="component" value="Unassembled WGS sequence"/>
</dbReference>
<accession>A0ABU7MKY0</accession>
<comment type="caution">
    <text evidence="3">The sequence shown here is derived from an EMBL/GenBank/DDBJ whole genome shotgun (WGS) entry which is preliminary data.</text>
</comment>
<evidence type="ECO:0000313" key="3">
    <source>
        <dbReference type="EMBL" id="MEE3928174.1"/>
    </source>
</evidence>
<keyword evidence="4" id="KW-1185">Reference proteome</keyword>